<evidence type="ECO:0000313" key="4">
    <source>
        <dbReference type="EMBL" id="TYC55298.1"/>
    </source>
</evidence>
<dbReference type="PANTHER" id="PTHR11941">
    <property type="entry name" value="ENOYL-COA HYDRATASE-RELATED"/>
    <property type="match status" value="1"/>
</dbReference>
<proteinExistence type="inferred from homology"/>
<dbReference type="InterPro" id="IPR029045">
    <property type="entry name" value="ClpP/crotonase-like_dom_sf"/>
</dbReference>
<evidence type="ECO:0000256" key="2">
    <source>
        <dbReference type="ARBA" id="ARBA00023239"/>
    </source>
</evidence>
<dbReference type="Pfam" id="PF00378">
    <property type="entry name" value="ECH_1"/>
    <property type="match status" value="1"/>
</dbReference>
<dbReference type="InterPro" id="IPR001753">
    <property type="entry name" value="Enoyl-CoA_hydra/iso"/>
</dbReference>
<accession>A0A6C2CMK5</accession>
<dbReference type="Proteomes" id="UP000389128">
    <property type="component" value="Unassembled WGS sequence"/>
</dbReference>
<keyword evidence="2" id="KW-0456">Lyase</keyword>
<reference evidence="4 5" key="1">
    <citation type="submission" date="2019-01" db="EMBL/GenBank/DDBJ databases">
        <title>Zoogloea oleivorans genome sequencing and assembly.</title>
        <authorList>
            <person name="Tancsics A."/>
            <person name="Farkas M."/>
            <person name="Kriszt B."/>
            <person name="Maroti G."/>
            <person name="Horvath B."/>
        </authorList>
    </citation>
    <scope>NUCLEOTIDE SEQUENCE [LARGE SCALE GENOMIC DNA]</scope>
    <source>
        <strain evidence="4 5">Buc</strain>
    </source>
</reference>
<evidence type="ECO:0000313" key="5">
    <source>
        <dbReference type="Proteomes" id="UP000389128"/>
    </source>
</evidence>
<dbReference type="PANTHER" id="PTHR11941:SF54">
    <property type="entry name" value="ENOYL-COA HYDRATASE, MITOCHONDRIAL"/>
    <property type="match status" value="1"/>
</dbReference>
<dbReference type="Gene3D" id="1.10.12.10">
    <property type="entry name" value="Lyase 2-enoyl-coa Hydratase, Chain A, domain 2"/>
    <property type="match status" value="1"/>
</dbReference>
<keyword evidence="5" id="KW-1185">Reference proteome</keyword>
<dbReference type="RefSeq" id="WP_148579865.1">
    <property type="nucleotide sequence ID" value="NZ_JAVEUW010000119.1"/>
</dbReference>
<dbReference type="CDD" id="cd06558">
    <property type="entry name" value="crotonase-like"/>
    <property type="match status" value="1"/>
</dbReference>
<dbReference type="InterPro" id="IPR014748">
    <property type="entry name" value="Enoyl-CoA_hydra_C"/>
</dbReference>
<dbReference type="PROSITE" id="PS00166">
    <property type="entry name" value="ENOYL_COA_HYDRATASE"/>
    <property type="match status" value="1"/>
</dbReference>
<dbReference type="GO" id="GO:0016836">
    <property type="term" value="F:hydro-lyase activity"/>
    <property type="evidence" value="ECO:0007669"/>
    <property type="project" value="UniProtKB-ARBA"/>
</dbReference>
<organism evidence="4 5">
    <name type="scientific">Zoogloea oleivorans</name>
    <dbReference type="NCBI Taxonomy" id="1552750"/>
    <lineage>
        <taxon>Bacteria</taxon>
        <taxon>Pseudomonadati</taxon>
        <taxon>Pseudomonadota</taxon>
        <taxon>Betaproteobacteria</taxon>
        <taxon>Rhodocyclales</taxon>
        <taxon>Zoogloeaceae</taxon>
        <taxon>Zoogloea</taxon>
    </lineage>
</organism>
<comment type="caution">
    <text evidence="4">The sequence shown here is derived from an EMBL/GenBank/DDBJ whole genome shotgun (WGS) entry which is preliminary data.</text>
</comment>
<dbReference type="AlphaFoldDB" id="A0A6C2CMK5"/>
<gene>
    <name evidence="4" type="ORF">ETQ85_14900</name>
</gene>
<sequence length="259" mass="27532">MSDTPIIETREGGIVRLHFNRPKVLNAINTVTAEALLAAARRLQADPDVRVVILSGEGRAFMAGGDIAQFRDDPASVPATLIEPLNAALAILTTLRAPVIASIQGPVAGAGMSMALACDLIIAADSTRFNFAYVNLGTCCDLGASWSLPRTVGLHKALEIALLSDPIDATEALRLGLVNRVVPADSLTEETDKLARRLAAGSPIAQGTLKQLMRRSFERDFAGQLDAERQGFATCAATDDFKEAVNAFLEKRPATYKGC</sequence>
<name>A0A6C2CMK5_9RHOO</name>
<evidence type="ECO:0000256" key="1">
    <source>
        <dbReference type="ARBA" id="ARBA00005254"/>
    </source>
</evidence>
<evidence type="ECO:0000256" key="3">
    <source>
        <dbReference type="RuleBase" id="RU003707"/>
    </source>
</evidence>
<dbReference type="Gene3D" id="3.90.226.10">
    <property type="entry name" value="2-enoyl-CoA Hydratase, Chain A, domain 1"/>
    <property type="match status" value="1"/>
</dbReference>
<dbReference type="FunFam" id="1.10.12.10:FF:000001">
    <property type="entry name" value="Probable enoyl-CoA hydratase, mitochondrial"/>
    <property type="match status" value="1"/>
</dbReference>
<dbReference type="OrthoDB" id="9777711at2"/>
<dbReference type="SUPFAM" id="SSF52096">
    <property type="entry name" value="ClpP/crotonase"/>
    <property type="match status" value="1"/>
</dbReference>
<protein>
    <submittedName>
        <fullName evidence="4">Enoyl-CoA hydratase</fullName>
    </submittedName>
</protein>
<dbReference type="InterPro" id="IPR018376">
    <property type="entry name" value="Enoyl-CoA_hyd/isom_CS"/>
</dbReference>
<dbReference type="EMBL" id="SDKK01000013">
    <property type="protein sequence ID" value="TYC55298.1"/>
    <property type="molecule type" value="Genomic_DNA"/>
</dbReference>
<dbReference type="GO" id="GO:0006635">
    <property type="term" value="P:fatty acid beta-oxidation"/>
    <property type="evidence" value="ECO:0007669"/>
    <property type="project" value="TreeGrafter"/>
</dbReference>
<comment type="similarity">
    <text evidence="1 3">Belongs to the enoyl-CoA hydratase/isomerase family.</text>
</comment>